<reference evidence="5" key="1">
    <citation type="submission" date="2023-02" db="EMBL/GenBank/DDBJ databases">
        <title>Genome of toxic invasive species Heracleum sosnowskyi carries increased number of genes despite the absence of recent whole-genome duplications.</title>
        <authorList>
            <person name="Schelkunov M."/>
            <person name="Shtratnikova V."/>
            <person name="Makarenko M."/>
            <person name="Klepikova A."/>
            <person name="Omelchenko D."/>
            <person name="Novikova G."/>
            <person name="Obukhova E."/>
            <person name="Bogdanov V."/>
            <person name="Penin A."/>
            <person name="Logacheva M."/>
        </authorList>
    </citation>
    <scope>NUCLEOTIDE SEQUENCE</scope>
    <source>
        <strain evidence="5">Hsosn_3</strain>
        <tissue evidence="5">Leaf</tissue>
    </source>
</reference>
<dbReference type="Gene3D" id="1.25.40.10">
    <property type="entry name" value="Tetratricopeptide repeat domain"/>
    <property type="match status" value="1"/>
</dbReference>
<evidence type="ECO:0000256" key="3">
    <source>
        <dbReference type="PROSITE-ProRule" id="PRU00339"/>
    </source>
</evidence>
<keyword evidence="6" id="KW-1185">Reference proteome</keyword>
<dbReference type="SUPFAM" id="SSF48452">
    <property type="entry name" value="TPR-like"/>
    <property type="match status" value="1"/>
</dbReference>
<sequence>MDFVERERRIKYVADILIQAVTAIVILAFFVLLYKLPQFYISKLRSKNKSNVEARRHFVAGAQLLAKSRSSKDLSAAKLAVEEADRSIALDPKDAASHILKALALDLLGFKTSAIDAINVALSPLAVKSLESEERGDALLLRAELRAGVSGKERVEDSVVEDLVESVKLKSANWKAFVLLGECYEKKEMKDKAVEAYESAVRVEPECKAAVKALERLRN</sequence>
<reference evidence="5" key="2">
    <citation type="submission" date="2023-05" db="EMBL/GenBank/DDBJ databases">
        <authorList>
            <person name="Schelkunov M.I."/>
        </authorList>
    </citation>
    <scope>NUCLEOTIDE SEQUENCE</scope>
    <source>
        <strain evidence="5">Hsosn_3</strain>
        <tissue evidence="5">Leaf</tissue>
    </source>
</reference>
<dbReference type="InterPro" id="IPR019734">
    <property type="entry name" value="TPR_rpt"/>
</dbReference>
<gene>
    <name evidence="5" type="ORF">POM88_012059</name>
</gene>
<keyword evidence="1" id="KW-0677">Repeat</keyword>
<organism evidence="5 6">
    <name type="scientific">Heracleum sosnowskyi</name>
    <dbReference type="NCBI Taxonomy" id="360622"/>
    <lineage>
        <taxon>Eukaryota</taxon>
        <taxon>Viridiplantae</taxon>
        <taxon>Streptophyta</taxon>
        <taxon>Embryophyta</taxon>
        <taxon>Tracheophyta</taxon>
        <taxon>Spermatophyta</taxon>
        <taxon>Magnoliopsida</taxon>
        <taxon>eudicotyledons</taxon>
        <taxon>Gunneridae</taxon>
        <taxon>Pentapetalae</taxon>
        <taxon>asterids</taxon>
        <taxon>campanulids</taxon>
        <taxon>Apiales</taxon>
        <taxon>Apiaceae</taxon>
        <taxon>Apioideae</taxon>
        <taxon>apioid superclade</taxon>
        <taxon>Tordylieae</taxon>
        <taxon>Tordyliinae</taxon>
        <taxon>Heracleum</taxon>
    </lineage>
</organism>
<evidence type="ECO:0000313" key="6">
    <source>
        <dbReference type="Proteomes" id="UP001237642"/>
    </source>
</evidence>
<evidence type="ECO:0000256" key="2">
    <source>
        <dbReference type="ARBA" id="ARBA00022803"/>
    </source>
</evidence>
<evidence type="ECO:0000313" key="5">
    <source>
        <dbReference type="EMBL" id="KAK1393003.1"/>
    </source>
</evidence>
<feature type="transmembrane region" description="Helical" evidence="4">
    <location>
        <begin position="12"/>
        <end position="34"/>
    </location>
</feature>
<accession>A0AAD8N307</accession>
<dbReference type="InterPro" id="IPR011990">
    <property type="entry name" value="TPR-like_helical_dom_sf"/>
</dbReference>
<proteinExistence type="predicted"/>
<dbReference type="AlphaFoldDB" id="A0AAD8N307"/>
<evidence type="ECO:0000256" key="4">
    <source>
        <dbReference type="SAM" id="Phobius"/>
    </source>
</evidence>
<dbReference type="InterPro" id="IPR050498">
    <property type="entry name" value="Ycf3"/>
</dbReference>
<dbReference type="PROSITE" id="PS50005">
    <property type="entry name" value="TPR"/>
    <property type="match status" value="1"/>
</dbReference>
<dbReference type="EMBL" id="JAUIZM010000003">
    <property type="protein sequence ID" value="KAK1393003.1"/>
    <property type="molecule type" value="Genomic_DNA"/>
</dbReference>
<dbReference type="SMART" id="SM00028">
    <property type="entry name" value="TPR"/>
    <property type="match status" value="1"/>
</dbReference>
<feature type="repeat" description="TPR" evidence="3">
    <location>
        <begin position="174"/>
        <end position="207"/>
    </location>
</feature>
<name>A0AAD8N307_9APIA</name>
<keyword evidence="4" id="KW-1133">Transmembrane helix</keyword>
<keyword evidence="4" id="KW-0472">Membrane</keyword>
<evidence type="ECO:0000256" key="1">
    <source>
        <dbReference type="ARBA" id="ARBA00022737"/>
    </source>
</evidence>
<keyword evidence="2 3" id="KW-0802">TPR repeat</keyword>
<protein>
    <submittedName>
        <fullName evidence="5">N-terminal acetyltransferase A, auxiliary subunit</fullName>
    </submittedName>
</protein>
<comment type="caution">
    <text evidence="5">The sequence shown here is derived from an EMBL/GenBank/DDBJ whole genome shotgun (WGS) entry which is preliminary data.</text>
</comment>
<dbReference type="PANTHER" id="PTHR44858:SF1">
    <property type="entry name" value="UDP-N-ACETYLGLUCOSAMINE--PEPTIDE N-ACETYLGLUCOSAMINYLTRANSFERASE SPINDLY-RELATED"/>
    <property type="match status" value="1"/>
</dbReference>
<keyword evidence="4" id="KW-0812">Transmembrane</keyword>
<dbReference type="PANTHER" id="PTHR44858">
    <property type="entry name" value="TETRATRICOPEPTIDE REPEAT PROTEIN 6"/>
    <property type="match status" value="1"/>
</dbReference>
<dbReference type="Proteomes" id="UP001237642">
    <property type="component" value="Unassembled WGS sequence"/>
</dbReference>